<dbReference type="EMBL" id="JAOPHQ010002683">
    <property type="protein sequence ID" value="KAK0145920.1"/>
    <property type="molecule type" value="Genomic_DNA"/>
</dbReference>
<feature type="region of interest" description="Disordered" evidence="3">
    <location>
        <begin position="39"/>
        <end position="147"/>
    </location>
</feature>
<feature type="compositionally biased region" description="Basic and acidic residues" evidence="3">
    <location>
        <begin position="742"/>
        <end position="764"/>
    </location>
</feature>
<feature type="compositionally biased region" description="Basic residues" evidence="3">
    <location>
        <begin position="501"/>
        <end position="510"/>
    </location>
</feature>
<evidence type="ECO:0000313" key="4">
    <source>
        <dbReference type="EMBL" id="KAK0145920.1"/>
    </source>
</evidence>
<keyword evidence="5" id="KW-1185">Reference proteome</keyword>
<feature type="compositionally biased region" description="Pro residues" evidence="3">
    <location>
        <begin position="665"/>
        <end position="677"/>
    </location>
</feature>
<evidence type="ECO:0000256" key="3">
    <source>
        <dbReference type="SAM" id="MobiDB-lite"/>
    </source>
</evidence>
<evidence type="ECO:0000313" key="5">
    <source>
        <dbReference type="Proteomes" id="UP001174136"/>
    </source>
</evidence>
<feature type="region of interest" description="Disordered" evidence="3">
    <location>
        <begin position="258"/>
        <end position="348"/>
    </location>
</feature>
<reference evidence="4" key="1">
    <citation type="journal article" date="2023" name="Front. Mar. Sci.">
        <title>A new Merluccius polli reference genome to investigate the effects of global change in West African waters.</title>
        <authorList>
            <person name="Mateo J.L."/>
            <person name="Blanco-Fernandez C."/>
            <person name="Garcia-Vazquez E."/>
            <person name="Machado-Schiaffino G."/>
        </authorList>
    </citation>
    <scope>NUCLEOTIDE SEQUENCE</scope>
    <source>
        <strain evidence="4">C29</strain>
        <tissue evidence="4">Fin</tissue>
    </source>
</reference>
<proteinExistence type="predicted"/>
<comment type="caution">
    <text evidence="4">The sequence shown here is derived from an EMBL/GenBank/DDBJ whole genome shotgun (WGS) entry which is preliminary data.</text>
</comment>
<feature type="compositionally biased region" description="Basic and acidic residues" evidence="3">
    <location>
        <begin position="427"/>
        <end position="438"/>
    </location>
</feature>
<feature type="region of interest" description="Disordered" evidence="3">
    <location>
        <begin position="426"/>
        <end position="770"/>
    </location>
</feature>
<dbReference type="PANTHER" id="PTHR15917:SF2">
    <property type="match status" value="1"/>
</dbReference>
<evidence type="ECO:0000256" key="1">
    <source>
        <dbReference type="ARBA" id="ARBA00023054"/>
    </source>
</evidence>
<protein>
    <submittedName>
        <fullName evidence="4">Protein Largen</fullName>
    </submittedName>
</protein>
<dbReference type="InterPro" id="IPR027997">
    <property type="entry name" value="Largen/INSYN1"/>
</dbReference>
<feature type="compositionally biased region" description="Pro residues" evidence="3">
    <location>
        <begin position="611"/>
        <end position="623"/>
    </location>
</feature>
<dbReference type="Proteomes" id="UP001174136">
    <property type="component" value="Unassembled WGS sequence"/>
</dbReference>
<evidence type="ECO:0000256" key="2">
    <source>
        <dbReference type="SAM" id="Coils"/>
    </source>
</evidence>
<feature type="compositionally biased region" description="Low complexity" evidence="3">
    <location>
        <begin position="454"/>
        <end position="473"/>
    </location>
</feature>
<feature type="compositionally biased region" description="Basic and acidic residues" evidence="3">
    <location>
        <begin position="104"/>
        <end position="115"/>
    </location>
</feature>
<keyword evidence="1 2" id="KW-0175">Coiled coil</keyword>
<feature type="region of interest" description="Disordered" evidence="3">
    <location>
        <begin position="161"/>
        <end position="217"/>
    </location>
</feature>
<accession>A0AA47MTK3</accession>
<dbReference type="PANTHER" id="PTHR15917">
    <property type="match status" value="1"/>
</dbReference>
<feature type="compositionally biased region" description="Low complexity" evidence="3">
    <location>
        <begin position="649"/>
        <end position="664"/>
    </location>
</feature>
<feature type="compositionally biased region" description="Basic and acidic residues" evidence="3">
    <location>
        <begin position="48"/>
        <end position="76"/>
    </location>
</feature>
<gene>
    <name evidence="4" type="primary">Prr16</name>
    <name evidence="4" type="ORF">N1851_015151</name>
</gene>
<organism evidence="4 5">
    <name type="scientific">Merluccius polli</name>
    <name type="common">Benguela hake</name>
    <name type="synonym">Merluccius cadenati</name>
    <dbReference type="NCBI Taxonomy" id="89951"/>
    <lineage>
        <taxon>Eukaryota</taxon>
        <taxon>Metazoa</taxon>
        <taxon>Chordata</taxon>
        <taxon>Craniata</taxon>
        <taxon>Vertebrata</taxon>
        <taxon>Euteleostomi</taxon>
        <taxon>Actinopterygii</taxon>
        <taxon>Neopterygii</taxon>
        <taxon>Teleostei</taxon>
        <taxon>Neoteleostei</taxon>
        <taxon>Acanthomorphata</taxon>
        <taxon>Zeiogadaria</taxon>
        <taxon>Gadariae</taxon>
        <taxon>Gadiformes</taxon>
        <taxon>Gadoidei</taxon>
        <taxon>Merlucciidae</taxon>
        <taxon>Merluccius</taxon>
    </lineage>
</organism>
<name>A0AA47MTK3_MERPO</name>
<dbReference type="AlphaFoldDB" id="A0AA47MTK3"/>
<feature type="coiled-coil region" evidence="2">
    <location>
        <begin position="392"/>
        <end position="419"/>
    </location>
</feature>
<feature type="compositionally biased region" description="Polar residues" evidence="3">
    <location>
        <begin position="167"/>
        <end position="176"/>
    </location>
</feature>
<sequence>MFSESKAAGPGEQRGFKPHMPHFFPWLCSGLKAHQTGGDLGLRGPFRRGTETRLEDLAPQGKTKDKIQASEKEKLKKSTPRGNGVGLARRLPMVFRGRHILSQAKEDCTAKRDPSPEPGPNKSDSGADPPTGNQEKDEPRDLGNNGVAAQDFYSECSFVRTPGSHPNLLSTPQSDGVCSPLRKYGPLAPIPAPVPPGKATGREAPSPKGPSVASVEEEREKLCGYLRRTYQQRDPKFACWINSSTWGTIDRRRGFRSSFSCPREQSAEHSPSRRNLAGRGELPGGAGFSHRSSFKGDVFSRERPPPHVDTAFTRSLPGWRKPRPKSELLQTRGREQAWVQPRSPGAVDSTNAAADAAAAATAAAAANEPGPPGPRCSRKAVRNQIKRVVVNLEQVVGALKNVQQEMKEVVEQIDYLTSAIDLNAQEEEGKTEAGEGCRGRGAGRADVPGPSCDSRSGSVSASAAGGVTAGSSRPPMRREQGQQEQEEEAEETGSTRTSATLRRRHAKGRRSPCTPCAQTTVQLSEKDPTPRHARRTGSSPKGGGRPHLALRASSPIHDGGQSLPRPRRSASQSLTPSPRRCSPLPVRPPTPGLSPLTVNLPPPHAGVGPAHPSPLATPTPASPKPGALSLSLPHPFPVATHGQSGSCESPLSRHPSASPASSSPSPSPARPPAPSGPPGLSETLPAKTGGEEEEEEDEESRARPAGPALSAPREGATLPEGIKDPPAQGRRGRKPPPYPHNRLSERGRKAKEPRQAPPYPEKRRLLSTTV</sequence>